<feature type="domain" description="Mycothiol-dependent maleylpyruvate isomerase metal-binding" evidence="2">
    <location>
        <begin position="10"/>
        <end position="139"/>
    </location>
</feature>
<dbReference type="InterPro" id="IPR034660">
    <property type="entry name" value="DinB/YfiT-like"/>
</dbReference>
<reference evidence="3 4" key="1">
    <citation type="submission" date="2019-07" db="EMBL/GenBank/DDBJ databases">
        <title>Whole genome shotgun sequence of Aeromicrobium flavum NBRC 107625.</title>
        <authorList>
            <person name="Hosoyama A."/>
            <person name="Uohara A."/>
            <person name="Ohji S."/>
            <person name="Ichikawa N."/>
        </authorList>
    </citation>
    <scope>NUCLEOTIDE SEQUENCE [LARGE SCALE GENOMIC DNA]</scope>
    <source>
        <strain evidence="3 4">NBRC 107625</strain>
    </source>
</reference>
<dbReference type="AlphaFoldDB" id="A0A512HXS5"/>
<protein>
    <recommendedName>
        <fullName evidence="5">Mycothiol-dependent maleylpyruvate isomerase metal-binding domain-containing protein</fullName>
    </recommendedName>
</protein>
<proteinExistence type="predicted"/>
<dbReference type="EMBL" id="BJZQ01000016">
    <property type="protein sequence ID" value="GEO90251.1"/>
    <property type="molecule type" value="Genomic_DNA"/>
</dbReference>
<dbReference type="SUPFAM" id="SSF109854">
    <property type="entry name" value="DinB/YfiT-like putative metalloenzymes"/>
    <property type="match status" value="1"/>
</dbReference>
<evidence type="ECO:0000259" key="1">
    <source>
        <dbReference type="Pfam" id="PF07398"/>
    </source>
</evidence>
<dbReference type="Gene3D" id="1.20.120.450">
    <property type="entry name" value="dinb family like domain"/>
    <property type="match status" value="1"/>
</dbReference>
<dbReference type="RefSeq" id="WP_146828117.1">
    <property type="nucleotide sequence ID" value="NZ_BAAAYQ010000001.1"/>
</dbReference>
<keyword evidence="4" id="KW-1185">Reference proteome</keyword>
<comment type="caution">
    <text evidence="3">The sequence shown here is derived from an EMBL/GenBank/DDBJ whole genome shotgun (WGS) entry which is preliminary data.</text>
</comment>
<evidence type="ECO:0008006" key="5">
    <source>
        <dbReference type="Google" id="ProtNLM"/>
    </source>
</evidence>
<sequence>MTDLTPYITAWRQSIAAVLELEPDDWDVPTDLPGWTAKDVLAHLVHLERVMVEGEPAPVGGAAVPSDYTNAGVAALRDVPVDQLRRDLADLVERRAETLADLPDSQAPAVNTPAGVEWPWEVALRNRAIDAWTHEQDIRRAVGIPGGLDSPGAHVTTATFAAALPYILGRRAKAPIGSVVRWVVTGPVPLDATIAVGDDGRARPTHVPAGATLRMDTEAFTVLGAGRRGPDAVTVEVEGDRELAARVLGAMAVTT</sequence>
<feature type="domain" description="MDMPI C-terminal" evidence="1">
    <location>
        <begin position="161"/>
        <end position="246"/>
    </location>
</feature>
<evidence type="ECO:0000313" key="4">
    <source>
        <dbReference type="Proteomes" id="UP000321769"/>
    </source>
</evidence>
<dbReference type="InterPro" id="IPR017517">
    <property type="entry name" value="Maleyloyr_isom"/>
</dbReference>
<dbReference type="NCBIfam" id="TIGR03083">
    <property type="entry name" value="maleylpyruvate isomerase family mycothiol-dependent enzyme"/>
    <property type="match status" value="1"/>
</dbReference>
<accession>A0A512HXS5</accession>
<dbReference type="InterPro" id="IPR010872">
    <property type="entry name" value="MDMPI_C-term_domain"/>
</dbReference>
<dbReference type="Proteomes" id="UP000321769">
    <property type="component" value="Unassembled WGS sequence"/>
</dbReference>
<dbReference type="GO" id="GO:0046872">
    <property type="term" value="F:metal ion binding"/>
    <property type="evidence" value="ECO:0007669"/>
    <property type="project" value="InterPro"/>
</dbReference>
<dbReference type="Pfam" id="PF11716">
    <property type="entry name" value="MDMPI_N"/>
    <property type="match status" value="1"/>
</dbReference>
<evidence type="ECO:0000313" key="3">
    <source>
        <dbReference type="EMBL" id="GEO90251.1"/>
    </source>
</evidence>
<dbReference type="InterPro" id="IPR024344">
    <property type="entry name" value="MDMPI_metal-binding"/>
</dbReference>
<dbReference type="Pfam" id="PF07398">
    <property type="entry name" value="MDMPI_C"/>
    <property type="match status" value="1"/>
</dbReference>
<dbReference type="OrthoDB" id="154293at2"/>
<evidence type="ECO:0000259" key="2">
    <source>
        <dbReference type="Pfam" id="PF11716"/>
    </source>
</evidence>
<organism evidence="3 4">
    <name type="scientific">Aeromicrobium flavum</name>
    <dbReference type="NCBI Taxonomy" id="416568"/>
    <lineage>
        <taxon>Bacteria</taxon>
        <taxon>Bacillati</taxon>
        <taxon>Actinomycetota</taxon>
        <taxon>Actinomycetes</taxon>
        <taxon>Propionibacteriales</taxon>
        <taxon>Nocardioidaceae</taxon>
        <taxon>Aeromicrobium</taxon>
    </lineage>
</organism>
<gene>
    <name evidence="3" type="ORF">AFL01nite_25780</name>
</gene>
<name>A0A512HXS5_9ACTN</name>